<keyword evidence="3" id="KW-0862">Zinc</keyword>
<reference evidence="7" key="1">
    <citation type="submission" date="2021-01" db="EMBL/GenBank/DDBJ databases">
        <authorList>
            <consortium name="Genoscope - CEA"/>
            <person name="William W."/>
        </authorList>
    </citation>
    <scope>NUCLEOTIDE SEQUENCE</scope>
</reference>
<dbReference type="PROSITE" id="PS50178">
    <property type="entry name" value="ZF_FYVE"/>
    <property type="match status" value="1"/>
</dbReference>
<evidence type="ECO:0000256" key="1">
    <source>
        <dbReference type="ARBA" id="ARBA00022723"/>
    </source>
</evidence>
<feature type="domain" description="FYVE-type" evidence="6">
    <location>
        <begin position="1"/>
        <end position="53"/>
    </location>
</feature>
<dbReference type="EMBL" id="CAJJDN010000168">
    <property type="protein sequence ID" value="CAD8126584.1"/>
    <property type="molecule type" value="Genomic_DNA"/>
</dbReference>
<comment type="caution">
    <text evidence="7">The sequence shown here is derived from an EMBL/GenBank/DDBJ whole genome shotgun (WGS) entry which is preliminary data.</text>
</comment>
<dbReference type="AlphaFoldDB" id="A0A8S1RHC9"/>
<sequence length="426" mass="50294">MSCDICKKAFNILWRRDTKCKRCNRIICTDCSKLQQVRDVFRNICKVCMQDCETIKKIISDSLLAWNHNSQIAKKYWVKDVEFIKQVYKLNKDVKSSKIARDVKTIMQTPMNYSIQEFFNLLIFNNRDVESTITNVVDTFVTRNPKVGYNQYLIKLTIFLLCFCKDYVCLKILEDLYHKIPKQYYPEYQTTQEFIKDHDYMQHDAIQDVKFRFKLEQDQIIAAKQFIESAMMHYKNQFFLNLSFSCAFYILDKIIQSTDSTEIDKFFSVIIQININQLQTKNSELVIARTTTVESIKQYQNQMSKKRSSLYLSVDKCQQDAQLQSQQSCRTVQRKMEISEFEADENENLSHQSPTLLQSQKLEISKLTQELLQLEQQINQLKIENSKLEEISVQNTASLFKEYENSLSDLIDQTEILLKQSMMMSG</sequence>
<gene>
    <name evidence="7" type="ORF">PSON_ATCC_30995.1.T1680085</name>
</gene>
<dbReference type="OrthoDB" id="286069at2759"/>
<keyword evidence="2 4" id="KW-0863">Zinc-finger</keyword>
<dbReference type="CDD" id="cd00065">
    <property type="entry name" value="FYVE_like_SF"/>
    <property type="match status" value="1"/>
</dbReference>
<name>A0A8S1RHC9_9CILI</name>
<dbReference type="GO" id="GO:0008270">
    <property type="term" value="F:zinc ion binding"/>
    <property type="evidence" value="ECO:0007669"/>
    <property type="project" value="UniProtKB-KW"/>
</dbReference>
<accession>A0A8S1RHC9</accession>
<keyword evidence="8" id="KW-1185">Reference proteome</keyword>
<evidence type="ECO:0000256" key="3">
    <source>
        <dbReference type="ARBA" id="ARBA00022833"/>
    </source>
</evidence>
<evidence type="ECO:0000256" key="4">
    <source>
        <dbReference type="PROSITE-ProRule" id="PRU00091"/>
    </source>
</evidence>
<evidence type="ECO:0000256" key="5">
    <source>
        <dbReference type="SAM" id="Coils"/>
    </source>
</evidence>
<evidence type="ECO:0000313" key="7">
    <source>
        <dbReference type="EMBL" id="CAD8126584.1"/>
    </source>
</evidence>
<evidence type="ECO:0000313" key="8">
    <source>
        <dbReference type="Proteomes" id="UP000692954"/>
    </source>
</evidence>
<evidence type="ECO:0000259" key="6">
    <source>
        <dbReference type="PROSITE" id="PS50178"/>
    </source>
</evidence>
<evidence type="ECO:0000256" key="2">
    <source>
        <dbReference type="ARBA" id="ARBA00022771"/>
    </source>
</evidence>
<organism evidence="7 8">
    <name type="scientific">Paramecium sonneborni</name>
    <dbReference type="NCBI Taxonomy" id="65129"/>
    <lineage>
        <taxon>Eukaryota</taxon>
        <taxon>Sar</taxon>
        <taxon>Alveolata</taxon>
        <taxon>Ciliophora</taxon>
        <taxon>Intramacronucleata</taxon>
        <taxon>Oligohymenophorea</taxon>
        <taxon>Peniculida</taxon>
        <taxon>Parameciidae</taxon>
        <taxon>Paramecium</taxon>
    </lineage>
</organism>
<protein>
    <recommendedName>
        <fullName evidence="6">FYVE-type domain-containing protein</fullName>
    </recommendedName>
</protein>
<keyword evidence="1" id="KW-0479">Metal-binding</keyword>
<proteinExistence type="predicted"/>
<feature type="coiled-coil region" evidence="5">
    <location>
        <begin position="357"/>
        <end position="394"/>
    </location>
</feature>
<keyword evidence="5" id="KW-0175">Coiled coil</keyword>
<dbReference type="Proteomes" id="UP000692954">
    <property type="component" value="Unassembled WGS sequence"/>
</dbReference>
<dbReference type="InterPro" id="IPR017455">
    <property type="entry name" value="Znf_FYVE-rel"/>
</dbReference>